<proteinExistence type="predicted"/>
<evidence type="ECO:0000313" key="3">
    <source>
        <dbReference type="Proteomes" id="UP001497482"/>
    </source>
</evidence>
<sequence>MNSASDGDTGGGLGVSAATIYRPRVGRLCLLAEKVWSHAKFSIRQPRKVTPVCSPCAKRPGLRLSFGELRRGHQPIESRTKRGSSVGQSPAHLGCAPQPAGARGH</sequence>
<organism evidence="2 3">
    <name type="scientific">Knipowitschia caucasica</name>
    <name type="common">Caucasian dwarf goby</name>
    <name type="synonym">Pomatoschistus caucasicus</name>
    <dbReference type="NCBI Taxonomy" id="637954"/>
    <lineage>
        <taxon>Eukaryota</taxon>
        <taxon>Metazoa</taxon>
        <taxon>Chordata</taxon>
        <taxon>Craniata</taxon>
        <taxon>Vertebrata</taxon>
        <taxon>Euteleostomi</taxon>
        <taxon>Actinopterygii</taxon>
        <taxon>Neopterygii</taxon>
        <taxon>Teleostei</taxon>
        <taxon>Neoteleostei</taxon>
        <taxon>Acanthomorphata</taxon>
        <taxon>Gobiaria</taxon>
        <taxon>Gobiiformes</taxon>
        <taxon>Gobioidei</taxon>
        <taxon>Gobiidae</taxon>
        <taxon>Gobiinae</taxon>
        <taxon>Knipowitschia</taxon>
    </lineage>
</organism>
<evidence type="ECO:0000256" key="1">
    <source>
        <dbReference type="SAM" id="MobiDB-lite"/>
    </source>
</evidence>
<dbReference type="AlphaFoldDB" id="A0AAV2LNN5"/>
<protein>
    <submittedName>
        <fullName evidence="2">Uncharacterized protein</fullName>
    </submittedName>
</protein>
<accession>A0AAV2LNN5</accession>
<reference evidence="2 3" key="1">
    <citation type="submission" date="2024-04" db="EMBL/GenBank/DDBJ databases">
        <authorList>
            <person name="Waldvogel A.-M."/>
            <person name="Schoenle A."/>
        </authorList>
    </citation>
    <scope>NUCLEOTIDE SEQUENCE [LARGE SCALE GENOMIC DNA]</scope>
</reference>
<feature type="region of interest" description="Disordered" evidence="1">
    <location>
        <begin position="70"/>
        <end position="105"/>
    </location>
</feature>
<feature type="compositionally biased region" description="Basic and acidic residues" evidence="1">
    <location>
        <begin position="70"/>
        <end position="80"/>
    </location>
</feature>
<gene>
    <name evidence="2" type="ORF">KC01_LOCUS30541</name>
</gene>
<name>A0AAV2LNN5_KNICA</name>
<keyword evidence="3" id="KW-1185">Reference proteome</keyword>
<dbReference type="EMBL" id="OZ035826">
    <property type="protein sequence ID" value="CAL1602798.1"/>
    <property type="molecule type" value="Genomic_DNA"/>
</dbReference>
<evidence type="ECO:0000313" key="2">
    <source>
        <dbReference type="EMBL" id="CAL1602798.1"/>
    </source>
</evidence>
<dbReference type="Proteomes" id="UP001497482">
    <property type="component" value="Chromosome 4"/>
</dbReference>